<dbReference type="InterPro" id="IPR008948">
    <property type="entry name" value="L-Aspartase-like"/>
</dbReference>
<sequence>MNYIGSQTKMALKNFPFPYHKVPLDLIYAITEIKIAAALAHKKIGELRRDKADSIVRAGNEILNGTHDDQFTTSALQGGAGTSINMNVNEVIALRASELLNRPEIQIHPNDDVNKSQSTNDVNPSALRIVAIRKMSALLNALDDLITTLEQKGKQCASIKKLARTHIQDALPTTLGAEMIAYSEVLKRDRLRIAEAVHYMHDLNLGGTAIGNSISASTAYIKEVYIQLSALTKLPLRKGKNFMSLTGSQSDFYHMSASLIALALDISKIASDIRFLSSGPNGGIGEIALEALQPGSSIMPGKVNPVIPESLNQVYYILSGQHLTIEHACENSHLELGIMFPSIADALISNFDLLTTGTTIFNEKCIKLIKPNRERALQWLESSTAYATLLVPQFGYDLVSSIVKESIEEKKTIREIILKKKLLSAKEFEALIRIKD</sequence>
<feature type="domain" description="Fumarase C C-terminal" evidence="3">
    <location>
        <begin position="387"/>
        <end position="434"/>
    </location>
</feature>
<dbReference type="GO" id="GO:0005829">
    <property type="term" value="C:cytosol"/>
    <property type="evidence" value="ECO:0007669"/>
    <property type="project" value="TreeGrafter"/>
</dbReference>
<dbReference type="PANTHER" id="PTHR42696:SF2">
    <property type="entry name" value="ASPARTATE AMMONIA-LYASE"/>
    <property type="match status" value="1"/>
</dbReference>
<dbReference type="InterPro" id="IPR051546">
    <property type="entry name" value="Aspartate_Ammonia-Lyase"/>
</dbReference>
<evidence type="ECO:0000313" key="4">
    <source>
        <dbReference type="EMBL" id="OGK43844.1"/>
    </source>
</evidence>
<dbReference type="InterPro" id="IPR000362">
    <property type="entry name" value="Fumarate_lyase_fam"/>
</dbReference>
<name>A0A1F7IKF4_9BACT</name>
<dbReference type="Gene3D" id="1.10.40.30">
    <property type="entry name" value="Fumarase/aspartase (C-terminal domain)"/>
    <property type="match status" value="1"/>
</dbReference>
<dbReference type="PRINTS" id="PR00149">
    <property type="entry name" value="FUMRATELYASE"/>
</dbReference>
<proteinExistence type="predicted"/>
<dbReference type="Proteomes" id="UP000179072">
    <property type="component" value="Unassembled WGS sequence"/>
</dbReference>
<dbReference type="AlphaFoldDB" id="A0A1F7IKF4"/>
<dbReference type="GO" id="GO:0008797">
    <property type="term" value="F:aspartate ammonia-lyase activity"/>
    <property type="evidence" value="ECO:0007669"/>
    <property type="project" value="TreeGrafter"/>
</dbReference>
<evidence type="ECO:0000313" key="5">
    <source>
        <dbReference type="Proteomes" id="UP000179072"/>
    </source>
</evidence>
<dbReference type="SUPFAM" id="SSF48557">
    <property type="entry name" value="L-aspartase-like"/>
    <property type="match status" value="1"/>
</dbReference>
<dbReference type="Pfam" id="PF00206">
    <property type="entry name" value="Lyase_1"/>
    <property type="match status" value="1"/>
</dbReference>
<feature type="domain" description="Fumarate lyase N-terminal" evidence="2">
    <location>
        <begin position="23"/>
        <end position="314"/>
    </location>
</feature>
<dbReference type="InterPro" id="IPR022761">
    <property type="entry name" value="Fumarate_lyase_N"/>
</dbReference>
<dbReference type="InterPro" id="IPR020557">
    <property type="entry name" value="Fumarate_lyase_CS"/>
</dbReference>
<gene>
    <name evidence="4" type="ORF">A2957_01875</name>
</gene>
<dbReference type="STRING" id="1802060.A2957_01875"/>
<dbReference type="GO" id="GO:0006531">
    <property type="term" value="P:aspartate metabolic process"/>
    <property type="evidence" value="ECO:0007669"/>
    <property type="project" value="TreeGrafter"/>
</dbReference>
<reference evidence="4 5" key="1">
    <citation type="journal article" date="2016" name="Nat. Commun.">
        <title>Thousands of microbial genomes shed light on interconnected biogeochemical processes in an aquifer system.</title>
        <authorList>
            <person name="Anantharaman K."/>
            <person name="Brown C.T."/>
            <person name="Hug L.A."/>
            <person name="Sharon I."/>
            <person name="Castelle C.J."/>
            <person name="Probst A.J."/>
            <person name="Thomas B.C."/>
            <person name="Singh A."/>
            <person name="Wilkins M.J."/>
            <person name="Karaoz U."/>
            <person name="Brodie E.L."/>
            <person name="Williams K.H."/>
            <person name="Hubbard S.S."/>
            <person name="Banfield J.F."/>
        </authorList>
    </citation>
    <scope>NUCLEOTIDE SEQUENCE [LARGE SCALE GENOMIC DNA]</scope>
</reference>
<accession>A0A1F7IKF4</accession>
<dbReference type="Gene3D" id="1.10.275.10">
    <property type="entry name" value="Fumarase/aspartase (N-terminal domain)"/>
    <property type="match status" value="1"/>
</dbReference>
<dbReference type="GO" id="GO:0006099">
    <property type="term" value="P:tricarboxylic acid cycle"/>
    <property type="evidence" value="ECO:0007669"/>
    <property type="project" value="InterPro"/>
</dbReference>
<protein>
    <recommendedName>
        <fullName evidence="6">Aspartate ammonia-lyase</fullName>
    </recommendedName>
</protein>
<keyword evidence="1" id="KW-0456">Lyase</keyword>
<dbReference type="InterPro" id="IPR024083">
    <property type="entry name" value="Fumarase/histidase_N"/>
</dbReference>
<dbReference type="PROSITE" id="PS00163">
    <property type="entry name" value="FUMARATE_LYASES"/>
    <property type="match status" value="1"/>
</dbReference>
<dbReference type="Pfam" id="PF10415">
    <property type="entry name" value="FumaraseC_C"/>
    <property type="match status" value="1"/>
</dbReference>
<comment type="caution">
    <text evidence="4">The sequence shown here is derived from an EMBL/GenBank/DDBJ whole genome shotgun (WGS) entry which is preliminary data.</text>
</comment>
<dbReference type="EMBL" id="MGAK01000029">
    <property type="protein sequence ID" value="OGK43844.1"/>
    <property type="molecule type" value="Genomic_DNA"/>
</dbReference>
<dbReference type="PANTHER" id="PTHR42696">
    <property type="entry name" value="ASPARTATE AMMONIA-LYASE"/>
    <property type="match status" value="1"/>
</dbReference>
<organism evidence="4 5">
    <name type="scientific">Candidatus Roizmanbacteria bacterium RIFCSPLOWO2_01_FULL_38_11</name>
    <dbReference type="NCBI Taxonomy" id="1802060"/>
    <lineage>
        <taxon>Bacteria</taxon>
        <taxon>Candidatus Roizmaniibacteriota</taxon>
    </lineage>
</organism>
<evidence type="ECO:0000259" key="2">
    <source>
        <dbReference type="Pfam" id="PF00206"/>
    </source>
</evidence>
<dbReference type="Gene3D" id="1.20.200.10">
    <property type="entry name" value="Fumarase/aspartase (Central domain)"/>
    <property type="match status" value="1"/>
</dbReference>
<evidence type="ECO:0000256" key="1">
    <source>
        <dbReference type="ARBA" id="ARBA00023239"/>
    </source>
</evidence>
<evidence type="ECO:0000259" key="3">
    <source>
        <dbReference type="Pfam" id="PF10415"/>
    </source>
</evidence>
<dbReference type="InterPro" id="IPR018951">
    <property type="entry name" value="Fumarase_C_C"/>
</dbReference>
<evidence type="ECO:0008006" key="6">
    <source>
        <dbReference type="Google" id="ProtNLM"/>
    </source>
</evidence>